<sequence length="517" mass="56720">MNLMWDVFERGLRRNPGNPLFVLDDCTYSYAEFGAAVDRFCWGLADLGVTKGDRVSYYMSNRFEALVTYWACVKMGAVLVPLNVMLRPREVVHVLNDAGTKVLVADVGVPNVRASLEASVPELRTVEAIVACRGTAPGYRSWEAVLEAGNGDPFSVVDCAEDDVAQCFYTSGTEGRMKGAVTSYGSLFDITQNYVLSFGFRRTDVAVTSMPIYAAFSPWFILQPIMQVGGTVILHETFDAKRILGDIERYHANYFCGSPTMFVSLLAEHRSETADFDVSSLRTCGVSGAKMPDDLIAAFEAELGCRIGEVYGQTETGPVAVTPVYGQRRAGAAGLPAGGTTIRIVNEQDEVLPHGEVGEIVVQSSMCTRGYLNLPDLSEELWRSGWLHTGDLGYLDEDAFLYVVDRKKDVIITGGANIYPAEVEQVLMEHPGILHAAVVGVPDYKYGELPRAYVVCGDNTVLDDSAVISFCRERLAKYKAPRSVVFLEEAELPMTANRKILRRELRDLARAEAAVDA</sequence>
<dbReference type="GO" id="GO:0016878">
    <property type="term" value="F:acid-thiol ligase activity"/>
    <property type="evidence" value="ECO:0007669"/>
    <property type="project" value="UniProtKB-ARBA"/>
</dbReference>
<dbReference type="Gene3D" id="3.30.300.30">
    <property type="match status" value="1"/>
</dbReference>
<comment type="similarity">
    <text evidence="1">Belongs to the ATP-dependent AMP-binding enzyme family.</text>
</comment>
<feature type="domain" description="AMP-binding enzyme C-terminal" evidence="4">
    <location>
        <begin position="422"/>
        <end position="499"/>
    </location>
</feature>
<dbReference type="PANTHER" id="PTHR43767">
    <property type="entry name" value="LONG-CHAIN-FATTY-ACID--COA LIGASE"/>
    <property type="match status" value="1"/>
</dbReference>
<dbReference type="InterPro" id="IPR042099">
    <property type="entry name" value="ANL_N_sf"/>
</dbReference>
<dbReference type="InterPro" id="IPR025110">
    <property type="entry name" value="AMP-bd_C"/>
</dbReference>
<evidence type="ECO:0000313" key="5">
    <source>
        <dbReference type="EMBL" id="SEB46644.1"/>
    </source>
</evidence>
<feature type="domain" description="AMP-dependent synthetase/ligase" evidence="3">
    <location>
        <begin position="8"/>
        <end position="372"/>
    </location>
</feature>
<protein>
    <submittedName>
        <fullName evidence="5">Long-chain acyl-CoA synthetase</fullName>
    </submittedName>
</protein>
<dbReference type="FunFam" id="3.30.300.30:FF:000008">
    <property type="entry name" value="2,3-dihydroxybenzoate-AMP ligase"/>
    <property type="match status" value="1"/>
</dbReference>
<organism evidence="5 6">
    <name type="scientific">Rhodococcus jostii</name>
    <dbReference type="NCBI Taxonomy" id="132919"/>
    <lineage>
        <taxon>Bacteria</taxon>
        <taxon>Bacillati</taxon>
        <taxon>Actinomycetota</taxon>
        <taxon>Actinomycetes</taxon>
        <taxon>Mycobacteriales</taxon>
        <taxon>Nocardiaceae</taxon>
        <taxon>Rhodococcus</taxon>
    </lineage>
</organism>
<proteinExistence type="inferred from homology"/>
<name>A0A1H4JJZ2_RHOJO</name>
<evidence type="ECO:0000256" key="1">
    <source>
        <dbReference type="ARBA" id="ARBA00006432"/>
    </source>
</evidence>
<dbReference type="PANTHER" id="PTHR43767:SF1">
    <property type="entry name" value="NONRIBOSOMAL PEPTIDE SYNTHASE PES1 (EUROFUNG)-RELATED"/>
    <property type="match status" value="1"/>
</dbReference>
<evidence type="ECO:0000259" key="4">
    <source>
        <dbReference type="Pfam" id="PF13193"/>
    </source>
</evidence>
<accession>A0A1H4JJZ2</accession>
<dbReference type="InterPro" id="IPR000873">
    <property type="entry name" value="AMP-dep_synth/lig_dom"/>
</dbReference>
<keyword evidence="2" id="KW-0436">Ligase</keyword>
<dbReference type="OrthoDB" id="9803968at2"/>
<dbReference type="InterPro" id="IPR050237">
    <property type="entry name" value="ATP-dep_AMP-bd_enzyme"/>
</dbReference>
<dbReference type="SUPFAM" id="SSF56801">
    <property type="entry name" value="Acetyl-CoA synthetase-like"/>
    <property type="match status" value="1"/>
</dbReference>
<evidence type="ECO:0000259" key="3">
    <source>
        <dbReference type="Pfam" id="PF00501"/>
    </source>
</evidence>
<gene>
    <name evidence="5" type="ORF">SAMN04490220_0955</name>
</gene>
<evidence type="ECO:0000256" key="2">
    <source>
        <dbReference type="ARBA" id="ARBA00022598"/>
    </source>
</evidence>
<dbReference type="EMBL" id="FNTL01000003">
    <property type="protein sequence ID" value="SEB46644.1"/>
    <property type="molecule type" value="Genomic_DNA"/>
</dbReference>
<dbReference type="Pfam" id="PF13193">
    <property type="entry name" value="AMP-binding_C"/>
    <property type="match status" value="1"/>
</dbReference>
<reference evidence="6" key="1">
    <citation type="submission" date="2016-10" db="EMBL/GenBank/DDBJ databases">
        <authorList>
            <person name="Varghese N."/>
        </authorList>
    </citation>
    <scope>NUCLEOTIDE SEQUENCE [LARGE SCALE GENOMIC DNA]</scope>
    <source>
        <strain evidence="6">DSM 44719</strain>
    </source>
</reference>
<dbReference type="AlphaFoldDB" id="A0A1H4JJZ2"/>
<dbReference type="Pfam" id="PF00501">
    <property type="entry name" value="AMP-binding"/>
    <property type="match status" value="1"/>
</dbReference>
<evidence type="ECO:0000313" key="6">
    <source>
        <dbReference type="Proteomes" id="UP000183407"/>
    </source>
</evidence>
<dbReference type="Proteomes" id="UP000183407">
    <property type="component" value="Unassembled WGS sequence"/>
</dbReference>
<dbReference type="Gene3D" id="3.40.50.12780">
    <property type="entry name" value="N-terminal domain of ligase-like"/>
    <property type="match status" value="1"/>
</dbReference>
<dbReference type="InterPro" id="IPR045851">
    <property type="entry name" value="AMP-bd_C_sf"/>
</dbReference>